<proteinExistence type="predicted"/>
<dbReference type="Proteomes" id="UP000706039">
    <property type="component" value="Unassembled WGS sequence"/>
</dbReference>
<name>A0ABS7PTU8_9SPHN</name>
<feature type="chain" id="PRO_5046426497" evidence="1">
    <location>
        <begin position="31"/>
        <end position="66"/>
    </location>
</feature>
<accession>A0ABS7PTU8</accession>
<evidence type="ECO:0000256" key="1">
    <source>
        <dbReference type="SAM" id="SignalP"/>
    </source>
</evidence>
<comment type="caution">
    <text evidence="2">The sequence shown here is derived from an EMBL/GenBank/DDBJ whole genome shotgun (WGS) entry which is preliminary data.</text>
</comment>
<feature type="signal peptide" evidence="1">
    <location>
        <begin position="1"/>
        <end position="30"/>
    </location>
</feature>
<gene>
    <name evidence="2" type="ORF">K7G82_17480</name>
</gene>
<evidence type="ECO:0000313" key="3">
    <source>
        <dbReference type="Proteomes" id="UP000706039"/>
    </source>
</evidence>
<keyword evidence="3" id="KW-1185">Reference proteome</keyword>
<dbReference type="EMBL" id="JAINVV010000008">
    <property type="protein sequence ID" value="MBY8824100.1"/>
    <property type="molecule type" value="Genomic_DNA"/>
</dbReference>
<sequence>MYTPSSNRFPSAVAAILAAAVMTFMTVAPEAEIRASASDIRVAETEASPAGVCIERAFVGCEPIRA</sequence>
<keyword evidence="1" id="KW-0732">Signal</keyword>
<protein>
    <submittedName>
        <fullName evidence="2">Uncharacterized protein</fullName>
    </submittedName>
</protein>
<organism evidence="2 3">
    <name type="scientific">Sphingomonas colocasiae</name>
    <dbReference type="NCBI Taxonomy" id="1848973"/>
    <lineage>
        <taxon>Bacteria</taxon>
        <taxon>Pseudomonadati</taxon>
        <taxon>Pseudomonadota</taxon>
        <taxon>Alphaproteobacteria</taxon>
        <taxon>Sphingomonadales</taxon>
        <taxon>Sphingomonadaceae</taxon>
        <taxon>Sphingomonas</taxon>
    </lineage>
</organism>
<evidence type="ECO:0000313" key="2">
    <source>
        <dbReference type="EMBL" id="MBY8824100.1"/>
    </source>
</evidence>
<reference evidence="2 3" key="1">
    <citation type="submission" date="2021-08" db="EMBL/GenBank/DDBJ databases">
        <authorList>
            <person name="Tuo L."/>
        </authorList>
    </citation>
    <scope>NUCLEOTIDE SEQUENCE [LARGE SCALE GENOMIC DNA]</scope>
    <source>
        <strain evidence="2 3">JCM 31229</strain>
    </source>
</reference>